<organism evidence="1 2">
    <name type="scientific">Billgrantia montanilacus</name>
    <dbReference type="NCBI Taxonomy" id="2282305"/>
    <lineage>
        <taxon>Bacteria</taxon>
        <taxon>Pseudomonadati</taxon>
        <taxon>Pseudomonadota</taxon>
        <taxon>Gammaproteobacteria</taxon>
        <taxon>Oceanospirillales</taxon>
        <taxon>Halomonadaceae</taxon>
        <taxon>Billgrantia</taxon>
    </lineage>
</organism>
<accession>A0A368TRI0</accession>
<dbReference type="Pfam" id="PF02810">
    <property type="entry name" value="SEC-C"/>
    <property type="match status" value="1"/>
</dbReference>
<dbReference type="Gene3D" id="3.10.450.50">
    <property type="match status" value="1"/>
</dbReference>
<sequence>MLAVWVEQLLGFASGALTAIREDEQYPAFMAWAREEGAVLMGGDLAMAQALAPELWCQTPLERADFACEPLARPGRNEPCWCDSGRKTKHCCGAVAMPADVPDHLMWMLSLRDWKGPTLKAALNSGRAPAQALLEAGLIAAETGQRGRAQQILESLFHRGDWSRLPVQAEPAFELLIDLYQERGFNRKRADLLDEVLDRGPLFLRGVALERLCLMHLDSDDLDSAREAFVRAQQALPDSPTLAYIEAMLLLHEGHEQEAAERARFWFRRLERQGELEPDQLQFLADLAENPGATLADQLLNAEEDLAEPLAALQALLAELPPAPGLDIRHSAEGELEYHSNAREDTLFAAWQVHFEVAVDEESALGFEGDPWGEAGTWLHQLCAHPEWLDSPRVVQSLALALTSRFGSLPWMSPSLFEPLADRLERWLERIRGEGDGPFLWDSADNAVLLRTGLALVVGMERGARERSRRLAERLLTLDDQDSLGLQELVLDQLLREGRDREALELTETRREEAPVLGMLMGRALAFYRLAQKEEAEVVLQEVADHNAHALAMLCAENPRPVPTGQDSVAEPGTRAEAWQYRTLMRDQWRATPGALAWLQTHLSR</sequence>
<evidence type="ECO:0000313" key="2">
    <source>
        <dbReference type="Proteomes" id="UP000252405"/>
    </source>
</evidence>
<gene>
    <name evidence="1" type="ORF">DU505_17630</name>
</gene>
<dbReference type="Gene3D" id="1.25.40.10">
    <property type="entry name" value="Tetratricopeptide repeat domain"/>
    <property type="match status" value="1"/>
</dbReference>
<dbReference type="EMBL" id="QPII01000016">
    <property type="protein sequence ID" value="RCV87325.1"/>
    <property type="molecule type" value="Genomic_DNA"/>
</dbReference>
<keyword evidence="2" id="KW-1185">Reference proteome</keyword>
<dbReference type="Proteomes" id="UP000252405">
    <property type="component" value="Unassembled WGS sequence"/>
</dbReference>
<dbReference type="AlphaFoldDB" id="A0A368TRI0"/>
<proteinExistence type="predicted"/>
<comment type="caution">
    <text evidence="1">The sequence shown here is derived from an EMBL/GenBank/DDBJ whole genome shotgun (WGS) entry which is preliminary data.</text>
</comment>
<dbReference type="OrthoDB" id="3343588at2"/>
<dbReference type="InterPro" id="IPR004027">
    <property type="entry name" value="SEC_C_motif"/>
</dbReference>
<dbReference type="SUPFAM" id="SSF103642">
    <property type="entry name" value="Sec-C motif"/>
    <property type="match status" value="1"/>
</dbReference>
<evidence type="ECO:0000313" key="1">
    <source>
        <dbReference type="EMBL" id="RCV87325.1"/>
    </source>
</evidence>
<dbReference type="InterPro" id="IPR011990">
    <property type="entry name" value="TPR-like_helical_dom_sf"/>
</dbReference>
<reference evidence="1 2" key="1">
    <citation type="submission" date="2018-07" db="EMBL/GenBank/DDBJ databases">
        <title>Halomonas montanilacus sp. nov., isolated from Lake Pengyan on Tibetan Plateau.</title>
        <authorList>
            <person name="Lu H."/>
            <person name="Xing P."/>
            <person name="Wu Q."/>
        </authorList>
    </citation>
    <scope>NUCLEOTIDE SEQUENCE [LARGE SCALE GENOMIC DNA]</scope>
    <source>
        <strain evidence="1 2">PYC7W</strain>
    </source>
</reference>
<protein>
    <submittedName>
        <fullName evidence="1">Zinc chelation protein SecC</fullName>
    </submittedName>
</protein>
<name>A0A368TRI0_9GAMM</name>
<dbReference type="RefSeq" id="WP_114480296.1">
    <property type="nucleotide sequence ID" value="NZ_QPII01000016.1"/>
</dbReference>